<evidence type="ECO:0000313" key="2">
    <source>
        <dbReference type="Proteomes" id="UP001211872"/>
    </source>
</evidence>
<sequence length="188" mass="20828">MLFLGLWAGTAFGQSGTVVRLSPEDKDRGRNGVQKNFYFTTKEQPTDDDYQNAGYFGQRLRPYLAGNQEALDNLNRYRRQKWIFLAERLTFVGGVAVYGSQTFSGSGDQHYFSNPQKVTLGVVAGSLLANIFITRHTNEHFVRAVEAHNAGLSADGRTGLWQRLAPTGMGVAASATGQPLLALRWQLR</sequence>
<accession>A0ABY7PL83</accession>
<organism evidence="1 2">
    <name type="scientific">Hymenobacter yonginensis</name>
    <dbReference type="NCBI Taxonomy" id="748197"/>
    <lineage>
        <taxon>Bacteria</taxon>
        <taxon>Pseudomonadati</taxon>
        <taxon>Bacteroidota</taxon>
        <taxon>Cytophagia</taxon>
        <taxon>Cytophagales</taxon>
        <taxon>Hymenobacteraceae</taxon>
        <taxon>Hymenobacter</taxon>
    </lineage>
</organism>
<reference evidence="1 2" key="1">
    <citation type="journal article" date="2011" name="Int. J. Syst. Evol. Microbiol.">
        <title>Hymenobacter yonginensis sp. nov., isolated from a mesotrophic artificial lake.</title>
        <authorList>
            <person name="Joung Y."/>
            <person name="Cho S.H."/>
            <person name="Kim H."/>
            <person name="Kim S.B."/>
            <person name="Joh K."/>
        </authorList>
    </citation>
    <scope>NUCLEOTIDE SEQUENCE [LARGE SCALE GENOMIC DNA]</scope>
    <source>
        <strain evidence="1 2">KCTC 22745</strain>
    </source>
</reference>
<keyword evidence="2" id="KW-1185">Reference proteome</keyword>
<evidence type="ECO:0008006" key="3">
    <source>
        <dbReference type="Google" id="ProtNLM"/>
    </source>
</evidence>
<dbReference type="Proteomes" id="UP001211872">
    <property type="component" value="Chromosome"/>
</dbReference>
<proteinExistence type="predicted"/>
<dbReference type="RefSeq" id="WP_270125931.1">
    <property type="nucleotide sequence ID" value="NZ_CP115396.1"/>
</dbReference>
<evidence type="ECO:0000313" key="1">
    <source>
        <dbReference type="EMBL" id="WBO83546.1"/>
    </source>
</evidence>
<dbReference type="EMBL" id="CP115396">
    <property type="protein sequence ID" value="WBO83546.1"/>
    <property type="molecule type" value="Genomic_DNA"/>
</dbReference>
<gene>
    <name evidence="1" type="ORF">O9Z63_14295</name>
</gene>
<name>A0ABY7PL83_9BACT</name>
<protein>
    <recommendedName>
        <fullName evidence="3">DUF5683 domain-containing protein</fullName>
    </recommendedName>
</protein>